<keyword evidence="4" id="KW-0804">Transcription</keyword>
<dbReference type="NCBIfam" id="TIGR02937">
    <property type="entry name" value="sigma70-ECF"/>
    <property type="match status" value="1"/>
</dbReference>
<reference evidence="7 8" key="1">
    <citation type="submission" date="2016-10" db="EMBL/GenBank/DDBJ databases">
        <authorList>
            <person name="Varghese N."/>
            <person name="Submissions S."/>
        </authorList>
    </citation>
    <scope>NUCLEOTIDE SEQUENCE [LARGE SCALE GENOMIC DNA]</scope>
    <source>
        <strain evidence="7 8">DSM 18839</strain>
    </source>
</reference>
<sequence length="170" mass="19152">MTITEMQAKEHYSSVQRTARRLVGNRADADDIAQEALLRAIVYVRDGRKVENWRGYLNRIVRNVIADDYARKKRQGPVVDLDDVQGSLGVLPNQYQRHRIHEMQDAINALPEQQHDVVQMIAVDGMSYRAAAERLGVPVGTVMSRLFRGRETLKVRMDEGQAPEAAAVAA</sequence>
<keyword evidence="3" id="KW-0731">Sigma factor</keyword>
<dbReference type="GO" id="GO:0006352">
    <property type="term" value="P:DNA-templated transcription initiation"/>
    <property type="evidence" value="ECO:0007669"/>
    <property type="project" value="InterPro"/>
</dbReference>
<organism evidence="7 8">
    <name type="scientific">Thalassobaculum litoreum DSM 18839</name>
    <dbReference type="NCBI Taxonomy" id="1123362"/>
    <lineage>
        <taxon>Bacteria</taxon>
        <taxon>Pseudomonadati</taxon>
        <taxon>Pseudomonadota</taxon>
        <taxon>Alphaproteobacteria</taxon>
        <taxon>Rhodospirillales</taxon>
        <taxon>Thalassobaculaceae</taxon>
        <taxon>Thalassobaculum</taxon>
    </lineage>
</organism>
<evidence type="ECO:0000259" key="5">
    <source>
        <dbReference type="Pfam" id="PF04542"/>
    </source>
</evidence>
<feature type="domain" description="RNA polymerase sigma-70 region 2" evidence="5">
    <location>
        <begin position="9"/>
        <end position="74"/>
    </location>
</feature>
<evidence type="ECO:0000259" key="6">
    <source>
        <dbReference type="Pfam" id="PF08281"/>
    </source>
</evidence>
<dbReference type="GO" id="GO:0003677">
    <property type="term" value="F:DNA binding"/>
    <property type="evidence" value="ECO:0007669"/>
    <property type="project" value="InterPro"/>
</dbReference>
<dbReference type="InterPro" id="IPR013325">
    <property type="entry name" value="RNA_pol_sigma_r2"/>
</dbReference>
<keyword evidence="2" id="KW-0805">Transcription regulation</keyword>
<dbReference type="PANTHER" id="PTHR43133:SF25">
    <property type="entry name" value="RNA POLYMERASE SIGMA FACTOR RFAY-RELATED"/>
    <property type="match status" value="1"/>
</dbReference>
<dbReference type="PANTHER" id="PTHR43133">
    <property type="entry name" value="RNA POLYMERASE ECF-TYPE SIGMA FACTO"/>
    <property type="match status" value="1"/>
</dbReference>
<dbReference type="Gene3D" id="1.10.10.10">
    <property type="entry name" value="Winged helix-like DNA-binding domain superfamily/Winged helix DNA-binding domain"/>
    <property type="match status" value="1"/>
</dbReference>
<dbReference type="AlphaFoldDB" id="A0A8G2BGV0"/>
<dbReference type="EMBL" id="FNBW01000005">
    <property type="protein sequence ID" value="SDF62895.1"/>
    <property type="molecule type" value="Genomic_DNA"/>
</dbReference>
<dbReference type="InterPro" id="IPR013249">
    <property type="entry name" value="RNA_pol_sigma70_r4_t2"/>
</dbReference>
<comment type="caution">
    <text evidence="7">The sequence shown here is derived from an EMBL/GenBank/DDBJ whole genome shotgun (WGS) entry which is preliminary data.</text>
</comment>
<evidence type="ECO:0000256" key="4">
    <source>
        <dbReference type="ARBA" id="ARBA00023163"/>
    </source>
</evidence>
<comment type="similarity">
    <text evidence="1">Belongs to the sigma-70 factor family. ECF subfamily.</text>
</comment>
<gene>
    <name evidence="7" type="ORF">SAMN05660686_01837</name>
</gene>
<dbReference type="SUPFAM" id="SSF88659">
    <property type="entry name" value="Sigma3 and sigma4 domains of RNA polymerase sigma factors"/>
    <property type="match status" value="1"/>
</dbReference>
<dbReference type="Pfam" id="PF08281">
    <property type="entry name" value="Sigma70_r4_2"/>
    <property type="match status" value="1"/>
</dbReference>
<dbReference type="InterPro" id="IPR013324">
    <property type="entry name" value="RNA_pol_sigma_r3/r4-like"/>
</dbReference>
<dbReference type="InterPro" id="IPR014284">
    <property type="entry name" value="RNA_pol_sigma-70_dom"/>
</dbReference>
<dbReference type="Proteomes" id="UP000198615">
    <property type="component" value="Unassembled WGS sequence"/>
</dbReference>
<dbReference type="InterPro" id="IPR036388">
    <property type="entry name" value="WH-like_DNA-bd_sf"/>
</dbReference>
<dbReference type="Gene3D" id="1.10.1740.10">
    <property type="match status" value="1"/>
</dbReference>
<dbReference type="InterPro" id="IPR007627">
    <property type="entry name" value="RNA_pol_sigma70_r2"/>
</dbReference>
<dbReference type="SUPFAM" id="SSF88946">
    <property type="entry name" value="Sigma2 domain of RNA polymerase sigma factors"/>
    <property type="match status" value="1"/>
</dbReference>
<dbReference type="RefSeq" id="WP_028792800.1">
    <property type="nucleotide sequence ID" value="NZ_FNBW01000005.1"/>
</dbReference>
<evidence type="ECO:0000256" key="1">
    <source>
        <dbReference type="ARBA" id="ARBA00010641"/>
    </source>
</evidence>
<dbReference type="CDD" id="cd06171">
    <property type="entry name" value="Sigma70_r4"/>
    <property type="match status" value="1"/>
</dbReference>
<dbReference type="Pfam" id="PF04542">
    <property type="entry name" value="Sigma70_r2"/>
    <property type="match status" value="1"/>
</dbReference>
<evidence type="ECO:0000313" key="7">
    <source>
        <dbReference type="EMBL" id="SDF62895.1"/>
    </source>
</evidence>
<dbReference type="GO" id="GO:0016987">
    <property type="term" value="F:sigma factor activity"/>
    <property type="evidence" value="ECO:0007669"/>
    <property type="project" value="UniProtKB-KW"/>
</dbReference>
<accession>A0A8G2BGV0</accession>
<evidence type="ECO:0000256" key="2">
    <source>
        <dbReference type="ARBA" id="ARBA00023015"/>
    </source>
</evidence>
<dbReference type="InterPro" id="IPR039425">
    <property type="entry name" value="RNA_pol_sigma-70-like"/>
</dbReference>
<proteinExistence type="inferred from homology"/>
<evidence type="ECO:0000313" key="8">
    <source>
        <dbReference type="Proteomes" id="UP000198615"/>
    </source>
</evidence>
<protein>
    <submittedName>
        <fullName evidence="7">RNA polymerase sigma-70 factor, ECF subfamily</fullName>
    </submittedName>
</protein>
<feature type="domain" description="RNA polymerase sigma factor 70 region 4 type 2" evidence="6">
    <location>
        <begin position="102"/>
        <end position="153"/>
    </location>
</feature>
<dbReference type="OrthoDB" id="9803470at2"/>
<name>A0A8G2BGV0_9PROT</name>
<keyword evidence="8" id="KW-1185">Reference proteome</keyword>
<evidence type="ECO:0000256" key="3">
    <source>
        <dbReference type="ARBA" id="ARBA00023082"/>
    </source>
</evidence>